<evidence type="ECO:0000256" key="1">
    <source>
        <dbReference type="SAM" id="Phobius"/>
    </source>
</evidence>
<evidence type="ECO:0000313" key="2">
    <source>
        <dbReference type="EMBL" id="CCC50435.1"/>
    </source>
</evidence>
<keyword evidence="1" id="KW-0812">Transmembrane</keyword>
<organism evidence="2">
    <name type="scientific">Trypanosoma vivax (strain Y486)</name>
    <dbReference type="NCBI Taxonomy" id="1055687"/>
    <lineage>
        <taxon>Eukaryota</taxon>
        <taxon>Discoba</taxon>
        <taxon>Euglenozoa</taxon>
        <taxon>Kinetoplastea</taxon>
        <taxon>Metakinetoplastina</taxon>
        <taxon>Trypanosomatida</taxon>
        <taxon>Trypanosomatidae</taxon>
        <taxon>Trypanosoma</taxon>
        <taxon>Duttonella</taxon>
    </lineage>
</organism>
<reference evidence="2" key="1">
    <citation type="journal article" date="2012" name="Proc. Natl. Acad. Sci. U.S.A.">
        <title>Antigenic diversity is generated by distinct evolutionary mechanisms in African trypanosome species.</title>
        <authorList>
            <person name="Jackson A.P."/>
            <person name="Berry A."/>
            <person name="Aslett M."/>
            <person name="Allison H.C."/>
            <person name="Burton P."/>
            <person name="Vavrova-Anderson J."/>
            <person name="Brown R."/>
            <person name="Browne H."/>
            <person name="Corton N."/>
            <person name="Hauser H."/>
            <person name="Gamble J."/>
            <person name="Gilderthorp R."/>
            <person name="Marcello L."/>
            <person name="McQuillan J."/>
            <person name="Otto T.D."/>
            <person name="Quail M.A."/>
            <person name="Sanders M.J."/>
            <person name="van Tonder A."/>
            <person name="Ginger M.L."/>
            <person name="Field M.C."/>
            <person name="Barry J.D."/>
            <person name="Hertz-Fowler C."/>
            <person name="Berriman M."/>
        </authorList>
    </citation>
    <scope>NUCLEOTIDE SEQUENCE</scope>
    <source>
        <strain evidence="2">Y486</strain>
    </source>
</reference>
<dbReference type="EMBL" id="HE573025">
    <property type="protein sequence ID" value="CCC50435.1"/>
    <property type="molecule type" value="Genomic_DNA"/>
</dbReference>
<dbReference type="VEuPathDB" id="TriTrypDB:TvY486_0902570"/>
<protein>
    <submittedName>
        <fullName evidence="2">Uncharacterized protein</fullName>
    </submittedName>
</protein>
<feature type="transmembrane region" description="Helical" evidence="1">
    <location>
        <begin position="76"/>
        <end position="99"/>
    </location>
</feature>
<feature type="transmembrane region" description="Helical" evidence="1">
    <location>
        <begin position="6"/>
        <end position="27"/>
    </location>
</feature>
<keyword evidence="1" id="KW-0472">Membrane</keyword>
<sequence>MFERNPYLHCCACFFFLLFLSILYACVDMYLACILIHPYIFCLFVHFMYFKLIFAIVLLLIFYFFSLCNYILVRKVFLKCFLVFSLFFIFALFLLYIFCIF</sequence>
<name>G0U2D2_TRYVY</name>
<keyword evidence="1" id="KW-1133">Transmembrane helix</keyword>
<dbReference type="PROSITE" id="PS51257">
    <property type="entry name" value="PROKAR_LIPOPROTEIN"/>
    <property type="match status" value="1"/>
</dbReference>
<gene>
    <name evidence="2" type="ORF">TVY486_0902570</name>
</gene>
<accession>G0U2D2</accession>
<proteinExistence type="predicted"/>
<feature type="transmembrane region" description="Helical" evidence="1">
    <location>
        <begin position="39"/>
        <end position="64"/>
    </location>
</feature>
<dbReference type="AlphaFoldDB" id="G0U2D2"/>